<organism evidence="2 3">
    <name type="scientific">Edaphochlamys debaryana</name>
    <dbReference type="NCBI Taxonomy" id="47281"/>
    <lineage>
        <taxon>Eukaryota</taxon>
        <taxon>Viridiplantae</taxon>
        <taxon>Chlorophyta</taxon>
        <taxon>core chlorophytes</taxon>
        <taxon>Chlorophyceae</taxon>
        <taxon>CS clade</taxon>
        <taxon>Chlamydomonadales</taxon>
        <taxon>Chlamydomonadales incertae sedis</taxon>
        <taxon>Edaphochlamys</taxon>
    </lineage>
</organism>
<evidence type="ECO:0008006" key="4">
    <source>
        <dbReference type="Google" id="ProtNLM"/>
    </source>
</evidence>
<feature type="region of interest" description="Disordered" evidence="1">
    <location>
        <begin position="323"/>
        <end position="365"/>
    </location>
</feature>
<proteinExistence type="predicted"/>
<dbReference type="AlphaFoldDB" id="A0A835YGP1"/>
<feature type="compositionally biased region" description="Low complexity" evidence="1">
    <location>
        <begin position="327"/>
        <end position="354"/>
    </location>
</feature>
<protein>
    <recommendedName>
        <fullName evidence="4">MYND-type domain-containing protein</fullName>
    </recommendedName>
</protein>
<evidence type="ECO:0000313" key="3">
    <source>
        <dbReference type="Proteomes" id="UP000612055"/>
    </source>
</evidence>
<reference evidence="2" key="1">
    <citation type="journal article" date="2020" name="bioRxiv">
        <title>Comparative genomics of Chlamydomonas.</title>
        <authorList>
            <person name="Craig R.J."/>
            <person name="Hasan A.R."/>
            <person name="Ness R.W."/>
            <person name="Keightley P.D."/>
        </authorList>
    </citation>
    <scope>NUCLEOTIDE SEQUENCE</scope>
    <source>
        <strain evidence="2">CCAP 11/70</strain>
    </source>
</reference>
<gene>
    <name evidence="2" type="ORF">HYH03_001225</name>
</gene>
<evidence type="ECO:0000256" key="1">
    <source>
        <dbReference type="SAM" id="MobiDB-lite"/>
    </source>
</evidence>
<dbReference type="EMBL" id="JAEHOE010000002">
    <property type="protein sequence ID" value="KAG2501442.1"/>
    <property type="molecule type" value="Genomic_DNA"/>
</dbReference>
<keyword evidence="3" id="KW-1185">Reference proteome</keyword>
<dbReference type="Proteomes" id="UP000612055">
    <property type="component" value="Unassembled WGS sequence"/>
</dbReference>
<sequence>MNWGPIASALAYGLSVVDNQPISGTLPLSITALALHKAGALAACCRLYARMQAELLATPDFGVVVAPVKASLAKVAAVLLKVTTVATAPYCTDRELAAALSASSALEHFAHMLLGLRPTEPASRNIVPQLRAAVRIFAWHVAIPGNRLALRRMGVPGPSTDFLLASVSVEALRAIDGGPTYGLPPGPAGIASLLVARVANLTAAAINPTRAVREELRYDQLEMIRSWTLSLLPGAPSGSAPSGSGGGTGRRHSFLPPAAIYRLGLRASVAAVAAMNEMWSHTADPQGYVTLSDNACMAAGLGAAGLVCAHDALDQLWEERQRRRGLAGRQQRAASGEAGESGSSSAGVPGGPAAVLPPPNQITNRRPQPWWAAAAAAMDQLASPASLVANGVGRLAYRCDVDLLLCCQLGKGQFASEMPPGPLPPTPPPDVARALSAGFLPALANLLRRWPGILLEPPQPAEHPQPHPSGALLSWKPLSWLLAYGDCREAAGLVETLRELLSLGRSRRADAGQTKEFSCNLDRLLRLSLSLAADGGRWAFATKAAAATAAQSAAATAVPSAGGGSSSSAAGANGPTAQLQDLLAFAFARWLPECAVMDFMEAEYGAAAVGGAAGMGAAAGAGGSGSAQPAESARSGFWRQVLFERAEVAHVLHDVAIETSAIGSLDPDVMGPPTRRLLRRLIARFPDTMVPALAARGRCGMPPAASLFEVATATDPPLASFLKVVAGGSGGGALAKARAMLPLPPPPPTSLSAGAPPPALLAGAPSVAALAGAGSLPALVQQLPRACSSIYCDQRRGKGAAGEARRLRPCKGGCGCAWFCSDACELSARTHGHALFCGERP</sequence>
<dbReference type="OrthoDB" id="563702at2759"/>
<evidence type="ECO:0000313" key="2">
    <source>
        <dbReference type="EMBL" id="KAG2501442.1"/>
    </source>
</evidence>
<name>A0A835YGP1_9CHLO</name>
<accession>A0A835YGP1</accession>
<comment type="caution">
    <text evidence="2">The sequence shown here is derived from an EMBL/GenBank/DDBJ whole genome shotgun (WGS) entry which is preliminary data.</text>
</comment>